<gene>
    <name evidence="4" type="ORF">J437_LFUL010480</name>
</gene>
<dbReference type="AlphaFoldDB" id="A0A8K0P753"/>
<protein>
    <recommendedName>
        <fullName evidence="3">ACAD9/ACADV-like C-terminal domain-containing protein</fullName>
    </recommendedName>
</protein>
<evidence type="ECO:0000313" key="4">
    <source>
        <dbReference type="EMBL" id="KAG8236346.1"/>
    </source>
</evidence>
<name>A0A8K0P753_LADFU</name>
<proteinExistence type="predicted"/>
<dbReference type="EMBL" id="KZ309015">
    <property type="protein sequence ID" value="KAG8236346.1"/>
    <property type="molecule type" value="Genomic_DNA"/>
</dbReference>
<dbReference type="OrthoDB" id="354at2759"/>
<dbReference type="Pfam" id="PF21343">
    <property type="entry name" value="ACAD9-ACADV_C"/>
    <property type="match status" value="1"/>
</dbReference>
<keyword evidence="5" id="KW-1185">Reference proteome</keyword>
<reference evidence="4" key="2">
    <citation type="submission" date="2017-10" db="EMBL/GenBank/DDBJ databases">
        <title>Ladona fulva Genome sequencing and assembly.</title>
        <authorList>
            <person name="Murali S."/>
            <person name="Richards S."/>
            <person name="Bandaranaike D."/>
            <person name="Bellair M."/>
            <person name="Blankenburg K."/>
            <person name="Chao H."/>
            <person name="Dinh H."/>
            <person name="Doddapaneni H."/>
            <person name="Dugan-Rocha S."/>
            <person name="Elkadiri S."/>
            <person name="Gnanaolivu R."/>
            <person name="Hernandez B."/>
            <person name="Skinner E."/>
            <person name="Javaid M."/>
            <person name="Lee S."/>
            <person name="Li M."/>
            <person name="Ming W."/>
            <person name="Munidasa M."/>
            <person name="Muniz J."/>
            <person name="Nguyen L."/>
            <person name="Hughes D."/>
            <person name="Osuji N."/>
            <person name="Pu L.-L."/>
            <person name="Puazo M."/>
            <person name="Qu C."/>
            <person name="Quiroz J."/>
            <person name="Raj R."/>
            <person name="Weissenberger G."/>
            <person name="Xin Y."/>
            <person name="Zou X."/>
            <person name="Han Y."/>
            <person name="Worley K."/>
            <person name="Muzny D."/>
            <person name="Gibbs R."/>
        </authorList>
    </citation>
    <scope>NUCLEOTIDE SEQUENCE</scope>
    <source>
        <strain evidence="4">Sampled in the wild</strain>
    </source>
</reference>
<organism evidence="4 5">
    <name type="scientific">Ladona fulva</name>
    <name type="common">Scarce chaser dragonfly</name>
    <name type="synonym">Libellula fulva</name>
    <dbReference type="NCBI Taxonomy" id="123851"/>
    <lineage>
        <taxon>Eukaryota</taxon>
        <taxon>Metazoa</taxon>
        <taxon>Ecdysozoa</taxon>
        <taxon>Arthropoda</taxon>
        <taxon>Hexapoda</taxon>
        <taxon>Insecta</taxon>
        <taxon>Pterygota</taxon>
        <taxon>Palaeoptera</taxon>
        <taxon>Odonata</taxon>
        <taxon>Epiprocta</taxon>
        <taxon>Anisoptera</taxon>
        <taxon>Libelluloidea</taxon>
        <taxon>Libellulidae</taxon>
        <taxon>Ladona</taxon>
    </lineage>
</organism>
<dbReference type="GO" id="GO:0016627">
    <property type="term" value="F:oxidoreductase activity, acting on the CH-CH group of donors"/>
    <property type="evidence" value="ECO:0007669"/>
    <property type="project" value="InterPro"/>
</dbReference>
<reference evidence="4" key="1">
    <citation type="submission" date="2013-04" db="EMBL/GenBank/DDBJ databases">
        <authorList>
            <person name="Qu J."/>
            <person name="Murali S.C."/>
            <person name="Bandaranaike D."/>
            <person name="Bellair M."/>
            <person name="Blankenburg K."/>
            <person name="Chao H."/>
            <person name="Dinh H."/>
            <person name="Doddapaneni H."/>
            <person name="Downs B."/>
            <person name="Dugan-Rocha S."/>
            <person name="Elkadiri S."/>
            <person name="Gnanaolivu R.D."/>
            <person name="Hernandez B."/>
            <person name="Javaid M."/>
            <person name="Jayaseelan J.C."/>
            <person name="Lee S."/>
            <person name="Li M."/>
            <person name="Ming W."/>
            <person name="Munidasa M."/>
            <person name="Muniz J."/>
            <person name="Nguyen L."/>
            <person name="Ongeri F."/>
            <person name="Osuji N."/>
            <person name="Pu L.-L."/>
            <person name="Puazo M."/>
            <person name="Qu C."/>
            <person name="Quiroz J."/>
            <person name="Raj R."/>
            <person name="Weissenberger G."/>
            <person name="Xin Y."/>
            <person name="Zou X."/>
            <person name="Han Y."/>
            <person name="Richards S."/>
            <person name="Worley K."/>
            <person name="Muzny D."/>
            <person name="Gibbs R."/>
        </authorList>
    </citation>
    <scope>NUCLEOTIDE SEQUENCE</scope>
    <source>
        <strain evidence="4">Sampled in the wild</strain>
    </source>
</reference>
<feature type="domain" description="ACAD9/ACADV-like C-terminal" evidence="3">
    <location>
        <begin position="3"/>
        <end position="112"/>
    </location>
</feature>
<accession>A0A8K0P753</accession>
<keyword evidence="1" id="KW-0809">Transit peptide</keyword>
<dbReference type="InterPro" id="IPR049448">
    <property type="entry name" value="ACAD9/ACADV-like_C"/>
</dbReference>
<evidence type="ECO:0000313" key="5">
    <source>
        <dbReference type="Proteomes" id="UP000792457"/>
    </source>
</evidence>
<feature type="non-terminal residue" evidence="4">
    <location>
        <position position="120"/>
    </location>
</feature>
<dbReference type="InterPro" id="IPR036250">
    <property type="entry name" value="AcylCo_DH-like_C"/>
</dbReference>
<dbReference type="Proteomes" id="UP000792457">
    <property type="component" value="Unassembled WGS sequence"/>
</dbReference>
<sequence>MLEYCVLRLQYAVEVALARHGKNIAEEQITLGKIANIAIDTYAMTAVLSRASRSYCIGLRNAAEEILLASTFCFDAHRRVKDNANSIVDGPAYNNDENYKKVAAKVFESHGYFAEHPLTR</sequence>
<keyword evidence="2" id="KW-0560">Oxidoreductase</keyword>
<evidence type="ECO:0000256" key="2">
    <source>
        <dbReference type="ARBA" id="ARBA00023002"/>
    </source>
</evidence>
<evidence type="ECO:0000259" key="3">
    <source>
        <dbReference type="Pfam" id="PF21343"/>
    </source>
</evidence>
<comment type="caution">
    <text evidence="4">The sequence shown here is derived from an EMBL/GenBank/DDBJ whole genome shotgun (WGS) entry which is preliminary data.</text>
</comment>
<evidence type="ECO:0000256" key="1">
    <source>
        <dbReference type="ARBA" id="ARBA00022946"/>
    </source>
</evidence>
<dbReference type="SUPFAM" id="SSF47203">
    <property type="entry name" value="Acyl-CoA dehydrogenase C-terminal domain-like"/>
    <property type="match status" value="1"/>
</dbReference>
<dbReference type="Gene3D" id="1.20.140.10">
    <property type="entry name" value="Butyryl-CoA Dehydrogenase, subunit A, domain 3"/>
    <property type="match status" value="1"/>
</dbReference>